<dbReference type="PANTHER" id="PTHR31194:SF140">
    <property type="entry name" value="ETHYLENE-RESPONSIVE TRANSCRIPTION FACTOR CRF2"/>
    <property type="match status" value="1"/>
</dbReference>
<dbReference type="Gene3D" id="3.30.730.10">
    <property type="entry name" value="AP2/ERF domain"/>
    <property type="match status" value="1"/>
</dbReference>
<organism evidence="7">
    <name type="scientific">Fagus sylvatica</name>
    <name type="common">Beechnut</name>
    <dbReference type="NCBI Taxonomy" id="28930"/>
    <lineage>
        <taxon>Eukaryota</taxon>
        <taxon>Viridiplantae</taxon>
        <taxon>Streptophyta</taxon>
        <taxon>Embryophyta</taxon>
        <taxon>Tracheophyta</taxon>
        <taxon>Spermatophyta</taxon>
        <taxon>Magnoliopsida</taxon>
        <taxon>eudicotyledons</taxon>
        <taxon>Gunneridae</taxon>
        <taxon>Pentapetalae</taxon>
        <taxon>rosids</taxon>
        <taxon>fabids</taxon>
        <taxon>Fagales</taxon>
        <taxon>Fagaceae</taxon>
        <taxon>Fagus</taxon>
    </lineage>
</organism>
<accession>A0A2N9F452</accession>
<protein>
    <recommendedName>
        <fullName evidence="6">AP2/ERF domain-containing protein</fullName>
    </recommendedName>
</protein>
<dbReference type="GO" id="GO:0005634">
    <property type="term" value="C:nucleus"/>
    <property type="evidence" value="ECO:0007669"/>
    <property type="project" value="UniProtKB-SubCell"/>
</dbReference>
<evidence type="ECO:0000256" key="3">
    <source>
        <dbReference type="ARBA" id="ARBA00023125"/>
    </source>
</evidence>
<evidence type="ECO:0000256" key="2">
    <source>
        <dbReference type="ARBA" id="ARBA00023015"/>
    </source>
</evidence>
<dbReference type="InterPro" id="IPR001471">
    <property type="entry name" value="AP2/ERF_dom"/>
</dbReference>
<evidence type="ECO:0000256" key="4">
    <source>
        <dbReference type="ARBA" id="ARBA00023163"/>
    </source>
</evidence>
<proteinExistence type="predicted"/>
<dbReference type="GO" id="GO:0003677">
    <property type="term" value="F:DNA binding"/>
    <property type="evidence" value="ECO:0007669"/>
    <property type="project" value="UniProtKB-KW"/>
</dbReference>
<reference evidence="7" key="1">
    <citation type="submission" date="2018-02" db="EMBL/GenBank/DDBJ databases">
        <authorList>
            <person name="Cohen D.B."/>
            <person name="Kent A.D."/>
        </authorList>
    </citation>
    <scope>NUCLEOTIDE SEQUENCE</scope>
</reference>
<feature type="domain" description="AP2/ERF" evidence="6">
    <location>
        <begin position="115"/>
        <end position="172"/>
    </location>
</feature>
<dbReference type="SMART" id="SM00380">
    <property type="entry name" value="AP2"/>
    <property type="match status" value="1"/>
</dbReference>
<sequence length="328" mass="37236">MNLKYTEHKQITNKLVKSLDKHFPVPNAERPKIVRISVTDGDATDSSSEDEEVLIRQHRVKKLVNEIRIEDFSHYMSNRVLNPNATNVPPPLKNAAVPLKNATVKSKPKPNEGKKYRGVRQRPWGRWAAEIRDPLRKARIWLGTYDTAEEAAMVYDKAAIRIKGPDALTNFLEPPPPQQAPPEEVVDVDVSISTSMNSGQECSYTIQPINVEVGVEAVNCDYDSISGKESVYSPTSVLRFKPVEIGTEAESNWRPTQVEELDNDSRWLNNQFQLNDYFDSQSPPPIFLDEMNIQETCLNEDLADISADLLKADFESCKWDVDDYFQDP</sequence>
<keyword evidence="3" id="KW-0238">DNA-binding</keyword>
<dbReference type="InterPro" id="IPR050913">
    <property type="entry name" value="AP2/ERF_ERF"/>
</dbReference>
<keyword evidence="5" id="KW-0539">Nucleus</keyword>
<comment type="subcellular location">
    <subcellularLocation>
        <location evidence="1">Nucleus</location>
    </subcellularLocation>
</comment>
<keyword evidence="2" id="KW-0805">Transcription regulation</keyword>
<dbReference type="PRINTS" id="PR00367">
    <property type="entry name" value="ETHRSPELEMNT"/>
</dbReference>
<dbReference type="CDD" id="cd00018">
    <property type="entry name" value="AP2"/>
    <property type="match status" value="1"/>
</dbReference>
<dbReference type="Pfam" id="PF00847">
    <property type="entry name" value="AP2"/>
    <property type="match status" value="1"/>
</dbReference>
<dbReference type="InterPro" id="IPR016177">
    <property type="entry name" value="DNA-bd_dom_sf"/>
</dbReference>
<dbReference type="FunFam" id="3.30.730.10:FF:000001">
    <property type="entry name" value="Ethylene-responsive transcription factor 2"/>
    <property type="match status" value="1"/>
</dbReference>
<evidence type="ECO:0000259" key="6">
    <source>
        <dbReference type="PROSITE" id="PS51032"/>
    </source>
</evidence>
<keyword evidence="4" id="KW-0804">Transcription</keyword>
<evidence type="ECO:0000256" key="5">
    <source>
        <dbReference type="ARBA" id="ARBA00023242"/>
    </source>
</evidence>
<dbReference type="PROSITE" id="PS51032">
    <property type="entry name" value="AP2_ERF"/>
    <property type="match status" value="1"/>
</dbReference>
<gene>
    <name evidence="7" type="ORF">FSB_LOCUS9790</name>
</gene>
<evidence type="ECO:0000313" key="7">
    <source>
        <dbReference type="EMBL" id="SPC81908.1"/>
    </source>
</evidence>
<name>A0A2N9F452_FAGSY</name>
<dbReference type="PANTHER" id="PTHR31194">
    <property type="entry name" value="SHN SHINE , DNA BINDING / TRANSCRIPTION FACTOR"/>
    <property type="match status" value="1"/>
</dbReference>
<dbReference type="AlphaFoldDB" id="A0A2N9F452"/>
<dbReference type="InterPro" id="IPR036955">
    <property type="entry name" value="AP2/ERF_dom_sf"/>
</dbReference>
<evidence type="ECO:0000256" key="1">
    <source>
        <dbReference type="ARBA" id="ARBA00004123"/>
    </source>
</evidence>
<dbReference type="EMBL" id="OIVN01000546">
    <property type="protein sequence ID" value="SPC81908.1"/>
    <property type="molecule type" value="Genomic_DNA"/>
</dbReference>
<dbReference type="SUPFAM" id="SSF54171">
    <property type="entry name" value="DNA-binding domain"/>
    <property type="match status" value="1"/>
</dbReference>
<dbReference type="GO" id="GO:0003700">
    <property type="term" value="F:DNA-binding transcription factor activity"/>
    <property type="evidence" value="ECO:0007669"/>
    <property type="project" value="InterPro"/>
</dbReference>